<gene>
    <name evidence="9" type="primary">asnB</name>
    <name evidence="9" type="ORF">JMJ55_05260</name>
</gene>
<evidence type="ECO:0000256" key="1">
    <source>
        <dbReference type="ARBA" id="ARBA00005187"/>
    </source>
</evidence>
<evidence type="ECO:0000313" key="9">
    <source>
        <dbReference type="EMBL" id="MBL6454722.1"/>
    </source>
</evidence>
<dbReference type="EMBL" id="JAEUXJ010000002">
    <property type="protein sequence ID" value="MBL6454722.1"/>
    <property type="molecule type" value="Genomic_DNA"/>
</dbReference>
<dbReference type="PIRSF" id="PIRSF001589">
    <property type="entry name" value="Asn_synthetase_glu-h"/>
    <property type="match status" value="1"/>
</dbReference>
<dbReference type="RefSeq" id="WP_202824468.1">
    <property type="nucleotide sequence ID" value="NZ_JAEUXJ010000002.1"/>
</dbReference>
<dbReference type="InterPro" id="IPR051786">
    <property type="entry name" value="ASN_synthetase/amidase"/>
</dbReference>
<dbReference type="InterPro" id="IPR017932">
    <property type="entry name" value="GATase_2_dom"/>
</dbReference>
<evidence type="ECO:0000259" key="8">
    <source>
        <dbReference type="PROSITE" id="PS51278"/>
    </source>
</evidence>
<reference evidence="9 10" key="1">
    <citation type="submission" date="2021-01" db="EMBL/GenBank/DDBJ databases">
        <title>Belnapia mucosa sp. nov. and Belnapia arida sp. nov., isolated from the Tabernas Desert (Almeria, Spain).</title>
        <authorList>
            <person name="Molina-Menor E."/>
            <person name="Vidal-Verdu A."/>
            <person name="Calonge A."/>
            <person name="Satari L."/>
            <person name="Pereto Magraner J."/>
            <person name="Porcar Miralles M."/>
        </authorList>
    </citation>
    <scope>NUCLEOTIDE SEQUENCE [LARGE SCALE GENOMIC DNA]</scope>
    <source>
        <strain evidence="9 10">T6</strain>
    </source>
</reference>
<proteinExistence type="inferred from homology"/>
<dbReference type="PANTHER" id="PTHR43284:SF1">
    <property type="entry name" value="ASPARAGINE SYNTHETASE"/>
    <property type="match status" value="1"/>
</dbReference>
<name>A0ABS1UZI4_9PROT</name>
<dbReference type="PROSITE" id="PS51278">
    <property type="entry name" value="GATASE_TYPE_2"/>
    <property type="match status" value="1"/>
</dbReference>
<dbReference type="InterPro" id="IPR033738">
    <property type="entry name" value="AsnB_N"/>
</dbReference>
<evidence type="ECO:0000256" key="6">
    <source>
        <dbReference type="ARBA" id="ARBA00022962"/>
    </source>
</evidence>
<dbReference type="Pfam" id="PF13537">
    <property type="entry name" value="GATase_7"/>
    <property type="match status" value="1"/>
</dbReference>
<dbReference type="NCBIfam" id="TIGR01536">
    <property type="entry name" value="asn_synth_AEB"/>
    <property type="match status" value="1"/>
</dbReference>
<keyword evidence="6" id="KW-0315">Glutamine amidotransferase</keyword>
<organism evidence="9 10">
    <name type="scientific">Belnapia mucosa</name>
    <dbReference type="NCBI Taxonomy" id="2804532"/>
    <lineage>
        <taxon>Bacteria</taxon>
        <taxon>Pseudomonadati</taxon>
        <taxon>Pseudomonadota</taxon>
        <taxon>Alphaproteobacteria</taxon>
        <taxon>Acetobacterales</taxon>
        <taxon>Roseomonadaceae</taxon>
        <taxon>Belnapia</taxon>
    </lineage>
</organism>
<evidence type="ECO:0000256" key="3">
    <source>
        <dbReference type="ARBA" id="ARBA00012737"/>
    </source>
</evidence>
<keyword evidence="10" id="KW-1185">Reference proteome</keyword>
<dbReference type="Pfam" id="PF00733">
    <property type="entry name" value="Asn_synthase"/>
    <property type="match status" value="1"/>
</dbReference>
<comment type="similarity">
    <text evidence="2">Belongs to the asparagine synthetase family.</text>
</comment>
<keyword evidence="9" id="KW-0436">Ligase</keyword>
<comment type="pathway">
    <text evidence="1">Amino-acid biosynthesis; L-asparagine biosynthesis; L-asparagine from L-aspartate (L-Gln route): step 1/1.</text>
</comment>
<accession>A0ABS1UZI4</accession>
<dbReference type="PANTHER" id="PTHR43284">
    <property type="entry name" value="ASPARAGINE SYNTHETASE (GLUTAMINE-HYDROLYZING)"/>
    <property type="match status" value="1"/>
</dbReference>
<dbReference type="InterPro" id="IPR001962">
    <property type="entry name" value="Asn_synthase"/>
</dbReference>
<dbReference type="InterPro" id="IPR014729">
    <property type="entry name" value="Rossmann-like_a/b/a_fold"/>
</dbReference>
<dbReference type="CDD" id="cd01991">
    <property type="entry name" value="Asn_synthase_B_C"/>
    <property type="match status" value="1"/>
</dbReference>
<protein>
    <recommendedName>
        <fullName evidence="3">asparagine synthase (glutamine-hydrolyzing)</fullName>
        <ecNumber evidence="3">6.3.5.4</ecNumber>
    </recommendedName>
</protein>
<evidence type="ECO:0000256" key="7">
    <source>
        <dbReference type="ARBA" id="ARBA00048741"/>
    </source>
</evidence>
<dbReference type="InterPro" id="IPR006426">
    <property type="entry name" value="Asn_synth_AEB"/>
</dbReference>
<dbReference type="SUPFAM" id="SSF52402">
    <property type="entry name" value="Adenine nucleotide alpha hydrolases-like"/>
    <property type="match status" value="1"/>
</dbReference>
<dbReference type="EC" id="6.3.5.4" evidence="3"/>
<evidence type="ECO:0000256" key="5">
    <source>
        <dbReference type="ARBA" id="ARBA00022840"/>
    </source>
</evidence>
<dbReference type="InterPro" id="IPR029055">
    <property type="entry name" value="Ntn_hydrolases_N"/>
</dbReference>
<keyword evidence="4" id="KW-0547">Nucleotide-binding</keyword>
<dbReference type="Gene3D" id="3.60.20.10">
    <property type="entry name" value="Glutamine Phosphoribosylpyrophosphate, subunit 1, domain 1"/>
    <property type="match status" value="1"/>
</dbReference>
<dbReference type="Proteomes" id="UP000606490">
    <property type="component" value="Unassembled WGS sequence"/>
</dbReference>
<feature type="domain" description="Glutamine amidotransferase type-2" evidence="8">
    <location>
        <begin position="2"/>
        <end position="207"/>
    </location>
</feature>
<dbReference type="GO" id="GO:0004066">
    <property type="term" value="F:asparagine synthase (glutamine-hydrolyzing) activity"/>
    <property type="evidence" value="ECO:0007669"/>
    <property type="project" value="UniProtKB-EC"/>
</dbReference>
<evidence type="ECO:0000256" key="4">
    <source>
        <dbReference type="ARBA" id="ARBA00022741"/>
    </source>
</evidence>
<dbReference type="SUPFAM" id="SSF56235">
    <property type="entry name" value="N-terminal nucleophile aminohydrolases (Ntn hydrolases)"/>
    <property type="match status" value="1"/>
</dbReference>
<dbReference type="Gene3D" id="3.40.50.620">
    <property type="entry name" value="HUPs"/>
    <property type="match status" value="1"/>
</dbReference>
<evidence type="ECO:0000256" key="2">
    <source>
        <dbReference type="ARBA" id="ARBA00005752"/>
    </source>
</evidence>
<evidence type="ECO:0000313" key="10">
    <source>
        <dbReference type="Proteomes" id="UP000606490"/>
    </source>
</evidence>
<dbReference type="CDD" id="cd00712">
    <property type="entry name" value="AsnB"/>
    <property type="match status" value="1"/>
</dbReference>
<keyword evidence="5" id="KW-0067">ATP-binding</keyword>
<sequence>MCGLAGIALRVGQAPQGATLDALTRALAHRGPDGHGHHVSGNVALCHTRLSIIDLVTGDQPLFAGAAALVANGEVYNYRELREHNQLSCSTGSDCEPPLHLFRRDGIGFADNLRGMYAIALHDRGSRRLVLSRDPFGIKPLYLAEIPGGLAFASEPQALIAAGLVEPRIRREARAELLQIQFTTGAETIFEGIRRILPGETVVIADGAVTERHRRAALPEGGPEPIEAEAALARLDTALEESVLLHQRSDVPYGMFLSGGIDSSAVLALMARLNETPVLAFTAGFDVPGAADERAAAAHLAAAAGARHVTVSVNEADVWRHLPEIVGAMDDPAADYAIIPTWFLARRARQEVKVVLSGEGGDELFGGYGRYRAAMQPWWLGGKAPRSRGSFDRLDVLREPLTGWRDGTGAAEAAAASPGRTRLQAAQALDVADWLPNDLLIKLDRCLMAHGVEGRTPLLDPGVAAAAFRLPDALKVRRGSGKWLLRQWLARHFPAAEPFKPKQGFTVPIGAWIESVGDRLGPLVAAQPGVAEIARPDRVAALFRHAGSEKHRGFAAWHLLFYALWHRRHVERRAVDGDVFEVLGER</sequence>
<comment type="catalytic activity">
    <reaction evidence="7">
        <text>L-aspartate + L-glutamine + ATP + H2O = L-asparagine + L-glutamate + AMP + diphosphate + H(+)</text>
        <dbReference type="Rhea" id="RHEA:12228"/>
        <dbReference type="ChEBI" id="CHEBI:15377"/>
        <dbReference type="ChEBI" id="CHEBI:15378"/>
        <dbReference type="ChEBI" id="CHEBI:29985"/>
        <dbReference type="ChEBI" id="CHEBI:29991"/>
        <dbReference type="ChEBI" id="CHEBI:30616"/>
        <dbReference type="ChEBI" id="CHEBI:33019"/>
        <dbReference type="ChEBI" id="CHEBI:58048"/>
        <dbReference type="ChEBI" id="CHEBI:58359"/>
        <dbReference type="ChEBI" id="CHEBI:456215"/>
        <dbReference type="EC" id="6.3.5.4"/>
    </reaction>
</comment>
<comment type="caution">
    <text evidence="9">The sequence shown here is derived from an EMBL/GenBank/DDBJ whole genome shotgun (WGS) entry which is preliminary data.</text>
</comment>